<dbReference type="FunFam" id="3.40.50.1820:FF:000136">
    <property type="entry name" value="Pheophytinase, chloroplastic"/>
    <property type="match status" value="1"/>
</dbReference>
<dbReference type="InterPro" id="IPR000073">
    <property type="entry name" value="AB_hydrolase_1"/>
</dbReference>
<reference evidence="3 4" key="1">
    <citation type="journal article" date="2013" name="BMC Genomics">
        <title>The miniature genome of a carnivorous plant Genlisea aurea contains a low number of genes and short non-coding sequences.</title>
        <authorList>
            <person name="Leushkin E.V."/>
            <person name="Sutormin R.A."/>
            <person name="Nabieva E.R."/>
            <person name="Penin A.A."/>
            <person name="Kondrashov A.S."/>
            <person name="Logacheva M.D."/>
        </authorList>
    </citation>
    <scope>NUCLEOTIDE SEQUENCE [LARGE SCALE GENOMIC DNA]</scope>
</reference>
<dbReference type="GO" id="GO:0080124">
    <property type="term" value="F:pheophytinase activity"/>
    <property type="evidence" value="ECO:0007669"/>
    <property type="project" value="InterPro"/>
</dbReference>
<dbReference type="PANTHER" id="PTHR47280">
    <property type="entry name" value="PHEOPHYTINASE, CHLOROPLASTIC"/>
    <property type="match status" value="1"/>
</dbReference>
<accession>S8D2B0</accession>
<evidence type="ECO:0000259" key="2">
    <source>
        <dbReference type="Pfam" id="PF12697"/>
    </source>
</evidence>
<gene>
    <name evidence="3" type="ORF">M569_01227</name>
</gene>
<dbReference type="AlphaFoldDB" id="S8D2B0"/>
<dbReference type="GO" id="GO:0015996">
    <property type="term" value="P:chlorophyll catabolic process"/>
    <property type="evidence" value="ECO:0007669"/>
    <property type="project" value="InterPro"/>
</dbReference>
<dbReference type="PANTHER" id="PTHR47280:SF1">
    <property type="entry name" value="PHEOPHYTINASE, CHLOROPLASTIC"/>
    <property type="match status" value="1"/>
</dbReference>
<dbReference type="Gene3D" id="3.40.50.1820">
    <property type="entry name" value="alpha/beta hydrolase"/>
    <property type="match status" value="1"/>
</dbReference>
<organism evidence="3 4">
    <name type="scientific">Genlisea aurea</name>
    <dbReference type="NCBI Taxonomy" id="192259"/>
    <lineage>
        <taxon>Eukaryota</taxon>
        <taxon>Viridiplantae</taxon>
        <taxon>Streptophyta</taxon>
        <taxon>Embryophyta</taxon>
        <taxon>Tracheophyta</taxon>
        <taxon>Spermatophyta</taxon>
        <taxon>Magnoliopsida</taxon>
        <taxon>eudicotyledons</taxon>
        <taxon>Gunneridae</taxon>
        <taxon>Pentapetalae</taxon>
        <taxon>asterids</taxon>
        <taxon>lamiids</taxon>
        <taxon>Lamiales</taxon>
        <taxon>Lentibulariaceae</taxon>
        <taxon>Genlisea</taxon>
    </lineage>
</organism>
<dbReference type="EMBL" id="AUSU01000408">
    <property type="protein sequence ID" value="EPS73530.1"/>
    <property type="molecule type" value="Genomic_DNA"/>
</dbReference>
<evidence type="ECO:0000256" key="1">
    <source>
        <dbReference type="SAM" id="SignalP"/>
    </source>
</evidence>
<dbReference type="OrthoDB" id="408373at2759"/>
<keyword evidence="4" id="KW-1185">Reference proteome</keyword>
<sequence>MELAACLLGIFIRIIGEGVGHSVVGETHILNGEENGVIGSSPSVSKVVIPGLPDEESGDIVAPVRSCFWEWKPNLTVHYETSGTENVNSPPILFLPGFGVGSFHYEKQLKDLGRRYRAWAVDFLGQGMSLPRDDPTSQCNKVGNANDLDGETDMWGFGNECETWAEDLVFSVDLWQEQVRYFVEEVVKEPVYIIGNSLGGFVALYLAALHPELVKGVILLNATPFWGLLPNPERSPRFSRLFPWSGTFPLPYNIKKLIEILWQKFSDPLTIAGILRQVYVDHSIKVDGLFSRIVETTKHPAAAASFASIMFAPQGRMNFNEILSRCQINETAVCLVYGKDDPWVRPIWGLQVKWKLPNAPYYEISPAGHCPHDEVPEVVNHVVHGWIQSVESNGSVGLPFFAAAGDGGTTKRVEFSRKGVKKLVEVRFNNTIWNWVKSRFDSLPFSKLSFDILAKGTNRFKKC</sequence>
<dbReference type="Proteomes" id="UP000015453">
    <property type="component" value="Unassembled WGS sequence"/>
</dbReference>
<feature type="domain" description="AB hydrolase-1" evidence="2">
    <location>
        <begin position="92"/>
        <end position="380"/>
    </location>
</feature>
<dbReference type="InterPro" id="IPR044211">
    <property type="entry name" value="PPH_chloroplastic"/>
</dbReference>
<comment type="caution">
    <text evidence="3">The sequence shown here is derived from an EMBL/GenBank/DDBJ whole genome shotgun (WGS) entry which is preliminary data.</text>
</comment>
<proteinExistence type="predicted"/>
<dbReference type="GO" id="GO:0009507">
    <property type="term" value="C:chloroplast"/>
    <property type="evidence" value="ECO:0007669"/>
    <property type="project" value="TreeGrafter"/>
</dbReference>
<keyword evidence="1" id="KW-0732">Signal</keyword>
<dbReference type="SUPFAM" id="SSF53474">
    <property type="entry name" value="alpha/beta-Hydrolases"/>
    <property type="match status" value="1"/>
</dbReference>
<name>S8D2B0_9LAMI</name>
<feature type="chain" id="PRO_5004549399" description="AB hydrolase-1 domain-containing protein" evidence="1">
    <location>
        <begin position="21"/>
        <end position="463"/>
    </location>
</feature>
<feature type="signal peptide" evidence="1">
    <location>
        <begin position="1"/>
        <end position="20"/>
    </location>
</feature>
<evidence type="ECO:0000313" key="3">
    <source>
        <dbReference type="EMBL" id="EPS73530.1"/>
    </source>
</evidence>
<dbReference type="Pfam" id="PF12697">
    <property type="entry name" value="Abhydrolase_6"/>
    <property type="match status" value="1"/>
</dbReference>
<dbReference type="InterPro" id="IPR029058">
    <property type="entry name" value="AB_hydrolase_fold"/>
</dbReference>
<evidence type="ECO:0000313" key="4">
    <source>
        <dbReference type="Proteomes" id="UP000015453"/>
    </source>
</evidence>
<protein>
    <recommendedName>
        <fullName evidence="2">AB hydrolase-1 domain-containing protein</fullName>
    </recommendedName>
</protein>